<protein>
    <recommendedName>
        <fullName evidence="3">Endonuclease/exonuclease/phosphatase domain-containing protein</fullName>
    </recommendedName>
</protein>
<accession>A0A3P7LAN4</accession>
<dbReference type="EMBL" id="UYYB01096768">
    <property type="protein sequence ID" value="VDM76322.1"/>
    <property type="molecule type" value="Genomic_DNA"/>
</dbReference>
<reference evidence="1 2" key="1">
    <citation type="submission" date="2018-11" db="EMBL/GenBank/DDBJ databases">
        <authorList>
            <consortium name="Pathogen Informatics"/>
        </authorList>
    </citation>
    <scope>NUCLEOTIDE SEQUENCE [LARGE SCALE GENOMIC DNA]</scope>
</reference>
<dbReference type="AlphaFoldDB" id="A0A3P7LAN4"/>
<sequence length="103" mass="11622">MDHTSCVRHQGQFRLHRTPRLRIKTSHDLAWRLSHDLHLQRWNSIHHAVLLEAAGTTNYLSSPTSAADKSGVVAFNEDVEDVTREENSFCVVGDFNAKTGTPK</sequence>
<proteinExistence type="predicted"/>
<organism evidence="1 2">
    <name type="scientific">Strongylus vulgaris</name>
    <name type="common">Blood worm</name>
    <dbReference type="NCBI Taxonomy" id="40348"/>
    <lineage>
        <taxon>Eukaryota</taxon>
        <taxon>Metazoa</taxon>
        <taxon>Ecdysozoa</taxon>
        <taxon>Nematoda</taxon>
        <taxon>Chromadorea</taxon>
        <taxon>Rhabditida</taxon>
        <taxon>Rhabditina</taxon>
        <taxon>Rhabditomorpha</taxon>
        <taxon>Strongyloidea</taxon>
        <taxon>Strongylidae</taxon>
        <taxon>Strongylus</taxon>
    </lineage>
</organism>
<name>A0A3P7LAN4_STRVU</name>
<keyword evidence="2" id="KW-1185">Reference proteome</keyword>
<dbReference type="Proteomes" id="UP000270094">
    <property type="component" value="Unassembled WGS sequence"/>
</dbReference>
<evidence type="ECO:0000313" key="2">
    <source>
        <dbReference type="Proteomes" id="UP000270094"/>
    </source>
</evidence>
<evidence type="ECO:0000313" key="1">
    <source>
        <dbReference type="EMBL" id="VDM76322.1"/>
    </source>
</evidence>
<evidence type="ECO:0008006" key="3">
    <source>
        <dbReference type="Google" id="ProtNLM"/>
    </source>
</evidence>
<gene>
    <name evidence="1" type="ORF">SVUK_LOCUS11320</name>
</gene>